<comment type="similarity">
    <text evidence="1 3">Belongs to the ArsC family.</text>
</comment>
<gene>
    <name evidence="4" type="ordered locus">RB2501_15604</name>
</gene>
<dbReference type="EMBL" id="CP001712">
    <property type="protein sequence ID" value="EAR15767.1"/>
    <property type="molecule type" value="Genomic_DNA"/>
</dbReference>
<dbReference type="GO" id="GO:0008794">
    <property type="term" value="F:arsenate reductase (glutaredoxin) activity"/>
    <property type="evidence" value="ECO:0007669"/>
    <property type="project" value="InterPro"/>
</dbReference>
<proteinExistence type="inferred from homology"/>
<evidence type="ECO:0000256" key="3">
    <source>
        <dbReference type="PROSITE-ProRule" id="PRU01282"/>
    </source>
</evidence>
<evidence type="ECO:0000256" key="2">
    <source>
        <dbReference type="ARBA" id="ARBA00023002"/>
    </source>
</evidence>
<organism evidence="4 5">
    <name type="scientific">Robiginitalea biformata (strain ATCC BAA-864 / DSM 15991 / KCTC 12146 / HTCC2501)</name>
    <dbReference type="NCBI Taxonomy" id="313596"/>
    <lineage>
        <taxon>Bacteria</taxon>
        <taxon>Pseudomonadati</taxon>
        <taxon>Bacteroidota</taxon>
        <taxon>Flavobacteriia</taxon>
        <taxon>Flavobacteriales</taxon>
        <taxon>Flavobacteriaceae</taxon>
        <taxon>Robiginitalea</taxon>
    </lineage>
</organism>
<dbReference type="Pfam" id="PF03960">
    <property type="entry name" value="ArsC"/>
    <property type="match status" value="1"/>
</dbReference>
<dbReference type="InterPro" id="IPR006659">
    <property type="entry name" value="Arsenate_reductase"/>
</dbReference>
<reference evidence="4 5" key="1">
    <citation type="journal article" date="2009" name="J. Bacteriol.">
        <title>Complete genome sequence of Robiginitalea biformata HTCC2501.</title>
        <authorList>
            <person name="Oh H.M."/>
            <person name="Giovannoni S.J."/>
            <person name="Lee K."/>
            <person name="Ferriera S."/>
            <person name="Johnson J."/>
            <person name="Cho J.C."/>
        </authorList>
    </citation>
    <scope>NUCLEOTIDE SEQUENCE [LARGE SCALE GENOMIC DNA]</scope>
    <source>
        <strain evidence="5">ATCC BAA-864 / HTCC2501 / KCTC 12146</strain>
    </source>
</reference>
<evidence type="ECO:0000313" key="4">
    <source>
        <dbReference type="EMBL" id="EAR15767.1"/>
    </source>
</evidence>
<dbReference type="InterPro" id="IPR006660">
    <property type="entry name" value="Arsenate_reductase-like"/>
</dbReference>
<dbReference type="Gene3D" id="3.40.30.10">
    <property type="entry name" value="Glutaredoxin"/>
    <property type="match status" value="1"/>
</dbReference>
<dbReference type="SUPFAM" id="SSF52833">
    <property type="entry name" value="Thioredoxin-like"/>
    <property type="match status" value="1"/>
</dbReference>
<dbReference type="AlphaFoldDB" id="A4CLL8"/>
<dbReference type="STRING" id="313596.RB2501_15604"/>
<dbReference type="RefSeq" id="WP_015755082.1">
    <property type="nucleotide sequence ID" value="NC_013222.1"/>
</dbReference>
<dbReference type="InterPro" id="IPR036249">
    <property type="entry name" value="Thioredoxin-like_sf"/>
</dbReference>
<keyword evidence="5" id="KW-1185">Reference proteome</keyword>
<name>A4CLL8_ROBBH</name>
<dbReference type="HOGENOM" id="CLU_116644_0_1_10"/>
<keyword evidence="2" id="KW-0560">Oxidoreductase</keyword>
<dbReference type="PANTHER" id="PTHR30041:SF4">
    <property type="entry name" value="ARSENATE REDUCTASE"/>
    <property type="match status" value="1"/>
</dbReference>
<evidence type="ECO:0000256" key="1">
    <source>
        <dbReference type="ARBA" id="ARBA00007198"/>
    </source>
</evidence>
<dbReference type="NCBIfam" id="TIGR00014">
    <property type="entry name" value="arsC"/>
    <property type="match status" value="1"/>
</dbReference>
<dbReference type="PANTHER" id="PTHR30041">
    <property type="entry name" value="ARSENATE REDUCTASE"/>
    <property type="match status" value="1"/>
</dbReference>
<dbReference type="OrthoDB" id="9808142at2"/>
<dbReference type="PROSITE" id="PS51353">
    <property type="entry name" value="ARSC"/>
    <property type="match status" value="1"/>
</dbReference>
<accession>A4CLL8</accession>
<sequence length="115" mass="12879">MYTIYHNPRCRKSREGLAILEASGKPFEIVRYLDDPPTGATLRELLDKLGMPARSLIRTGEAVWKASYKGKELSEEELIAAMSEHPKLIERPIVASESKAVLGRPPEAIKDFLTN</sequence>
<dbReference type="eggNOG" id="COG1393">
    <property type="taxonomic scope" value="Bacteria"/>
</dbReference>
<dbReference type="KEGG" id="rbi:RB2501_15604"/>
<dbReference type="Proteomes" id="UP000009049">
    <property type="component" value="Chromosome"/>
</dbReference>
<evidence type="ECO:0000313" key="5">
    <source>
        <dbReference type="Proteomes" id="UP000009049"/>
    </source>
</evidence>
<protein>
    <submittedName>
        <fullName evidence="4">Arsenate reductase</fullName>
    </submittedName>
</protein>
<dbReference type="CDD" id="cd03034">
    <property type="entry name" value="ArsC_ArsC"/>
    <property type="match status" value="1"/>
</dbReference>